<proteinExistence type="predicted"/>
<organism evidence="2 3">
    <name type="scientific">Candidatus Wallbacteria bacterium GWC2_49_35</name>
    <dbReference type="NCBI Taxonomy" id="1817813"/>
    <lineage>
        <taxon>Bacteria</taxon>
        <taxon>Candidatus Walliibacteriota</taxon>
    </lineage>
</organism>
<accession>A0A1F7WI04</accession>
<dbReference type="Proteomes" id="UP000178735">
    <property type="component" value="Unassembled WGS sequence"/>
</dbReference>
<evidence type="ECO:0000313" key="3">
    <source>
        <dbReference type="Proteomes" id="UP000178735"/>
    </source>
</evidence>
<protein>
    <submittedName>
        <fullName evidence="2">Uncharacterized protein</fullName>
    </submittedName>
</protein>
<evidence type="ECO:0000313" key="2">
    <source>
        <dbReference type="EMBL" id="OGM01798.1"/>
    </source>
</evidence>
<name>A0A1F7WI04_9BACT</name>
<comment type="caution">
    <text evidence="2">The sequence shown here is derived from an EMBL/GenBank/DDBJ whole genome shotgun (WGS) entry which is preliminary data.</text>
</comment>
<dbReference type="PROSITE" id="PS51257">
    <property type="entry name" value="PROKAR_LIPOPROTEIN"/>
    <property type="match status" value="1"/>
</dbReference>
<feature type="chain" id="PRO_5009533432" evidence="1">
    <location>
        <begin position="23"/>
        <end position="273"/>
    </location>
</feature>
<reference evidence="2 3" key="1">
    <citation type="journal article" date="2016" name="Nat. Commun.">
        <title>Thousands of microbial genomes shed light on interconnected biogeochemical processes in an aquifer system.</title>
        <authorList>
            <person name="Anantharaman K."/>
            <person name="Brown C.T."/>
            <person name="Hug L.A."/>
            <person name="Sharon I."/>
            <person name="Castelle C.J."/>
            <person name="Probst A.J."/>
            <person name="Thomas B.C."/>
            <person name="Singh A."/>
            <person name="Wilkins M.J."/>
            <person name="Karaoz U."/>
            <person name="Brodie E.L."/>
            <person name="Williams K.H."/>
            <person name="Hubbard S.S."/>
            <person name="Banfield J.F."/>
        </authorList>
    </citation>
    <scope>NUCLEOTIDE SEQUENCE [LARGE SCALE GENOMIC DNA]</scope>
</reference>
<evidence type="ECO:0000256" key="1">
    <source>
        <dbReference type="SAM" id="SignalP"/>
    </source>
</evidence>
<sequence>MSINKLKTIILLIASAYLFATAGCISGKSGGDSDAEFAPNPNVKFTPVLNAKVVNKYGSSSEIELCEIVFSRTNDMRSPFKRFRLYRNDEFSLEEFAAGEEFYIGAFIDLNGDLSPTYGVDAVGGAYADIALGLCQSAEANFTERDRVSEYKIVIKKDRPTNIEMKLLRPITGRIPINGAIGLTTKPRFAWIAPAAGITAYKLTVYNDETAGNYWQAVSYSNGMTYSILNDGGDYELSAAKLLPANARHRWSLAGYDRQNELWAYAPGFTFLP</sequence>
<dbReference type="AlphaFoldDB" id="A0A1F7WI04"/>
<feature type="signal peptide" evidence="1">
    <location>
        <begin position="1"/>
        <end position="22"/>
    </location>
</feature>
<keyword evidence="1" id="KW-0732">Signal</keyword>
<dbReference type="EMBL" id="MGFH01000224">
    <property type="protein sequence ID" value="OGM01798.1"/>
    <property type="molecule type" value="Genomic_DNA"/>
</dbReference>
<gene>
    <name evidence="2" type="ORF">A2008_05985</name>
</gene>